<reference evidence="2 3" key="1">
    <citation type="submission" date="2018-06" db="EMBL/GenBank/DDBJ databases">
        <title>Genomic Encyclopedia of Archaeal and Bacterial Type Strains, Phase II (KMG-II): from individual species to whole genera.</title>
        <authorList>
            <person name="Goeker M."/>
        </authorList>
    </citation>
    <scope>NUCLEOTIDE SEQUENCE [LARGE SCALE GENOMIC DNA]</scope>
    <source>
        <strain evidence="2 3">T4</strain>
    </source>
</reference>
<feature type="domain" description="ATPase" evidence="1">
    <location>
        <begin position="8"/>
        <end position="215"/>
    </location>
</feature>
<dbReference type="AlphaFoldDB" id="A0A326RJM1"/>
<dbReference type="PANTHER" id="PTHR34704">
    <property type="entry name" value="ATPASE"/>
    <property type="match status" value="1"/>
</dbReference>
<dbReference type="InterPro" id="IPR036390">
    <property type="entry name" value="WH_DNA-bd_sf"/>
</dbReference>
<accession>A0A326RJM1</accession>
<dbReference type="Proteomes" id="UP000248917">
    <property type="component" value="Unassembled WGS sequence"/>
</dbReference>
<organism evidence="2 3">
    <name type="scientific">Algoriphagus aquaeductus</name>
    <dbReference type="NCBI Taxonomy" id="475299"/>
    <lineage>
        <taxon>Bacteria</taxon>
        <taxon>Pseudomonadati</taxon>
        <taxon>Bacteroidota</taxon>
        <taxon>Cytophagia</taxon>
        <taxon>Cytophagales</taxon>
        <taxon>Cyclobacteriaceae</taxon>
        <taxon>Algoriphagus</taxon>
    </lineage>
</organism>
<comment type="caution">
    <text evidence="2">The sequence shown here is derived from an EMBL/GenBank/DDBJ whole genome shotgun (WGS) entry which is preliminary data.</text>
</comment>
<dbReference type="PANTHER" id="PTHR34704:SF1">
    <property type="entry name" value="ATPASE"/>
    <property type="match status" value="1"/>
</dbReference>
<dbReference type="Gene3D" id="3.40.50.300">
    <property type="entry name" value="P-loop containing nucleotide triphosphate hydrolases"/>
    <property type="match status" value="1"/>
</dbReference>
<dbReference type="OrthoDB" id="9813134at2"/>
<gene>
    <name evidence="2" type="ORF">CLV31_11940</name>
</gene>
<dbReference type="GO" id="GO:0005524">
    <property type="term" value="F:ATP binding"/>
    <property type="evidence" value="ECO:0007669"/>
    <property type="project" value="InterPro"/>
</dbReference>
<dbReference type="EMBL" id="QKTX01000019">
    <property type="protein sequence ID" value="PZV77627.1"/>
    <property type="molecule type" value="Genomic_DNA"/>
</dbReference>
<proteinExistence type="predicted"/>
<name>A0A326RJM1_9BACT</name>
<sequence length="476" mass="55029">MNDSDLVGRRKAKERFQKFLKSKKSEFVAVYGRRRVGKTFLIKEYFQYQFDFSITGMANATTDQQLFNFDTELSRQSPLVFDTPSANWLIAFQRLREHLESKKKDGKLVIFIDELPWMHTHGSDFMMGLEHFWNTWATHRKDVLLIVCGSAASWMLTEVINSTGGLHNRVTAQLKIEPFTLGETEELLLAKGCQLDRYQLIQLYMCLGGIPYYLDAVEPGKSAAQTIQELFFEKSGLLRYEFHNLYRALFKRHDVYEKVVEVLSTKTYGMSRNEIIHVSGLQSGGTLTKVLVDLEESGFITSYPSLDRNQKNTVYRLSDYFTAFYFRFLQKPLSSDWMQLIDQPAHRAWEKFTFEQVCLDHVVQIKKALGISGIQAEHAAWRGTTGDKGAQIDLLIDRRDHVITICECKFHLDSFSISKDYADQLRSKISVFKDVSKTKKAVHFTFISTYGLHRNAYSDLLVQSEVMMDALFEKID</sequence>
<dbReference type="SUPFAM" id="SSF52540">
    <property type="entry name" value="P-loop containing nucleoside triphosphate hydrolases"/>
    <property type="match status" value="1"/>
</dbReference>
<protein>
    <recommendedName>
        <fullName evidence="1">ATPase domain-containing protein</fullName>
    </recommendedName>
</protein>
<dbReference type="SUPFAM" id="SSF46785">
    <property type="entry name" value="Winged helix' DNA-binding domain"/>
    <property type="match status" value="1"/>
</dbReference>
<dbReference type="InterPro" id="IPR011579">
    <property type="entry name" value="ATPase_dom"/>
</dbReference>
<dbReference type="Pfam" id="PF01637">
    <property type="entry name" value="ATPase_2"/>
    <property type="match status" value="1"/>
</dbReference>
<evidence type="ECO:0000313" key="3">
    <source>
        <dbReference type="Proteomes" id="UP000248917"/>
    </source>
</evidence>
<dbReference type="InterPro" id="IPR027417">
    <property type="entry name" value="P-loop_NTPase"/>
</dbReference>
<dbReference type="RefSeq" id="WP_111394723.1">
    <property type="nucleotide sequence ID" value="NZ_QKTX01000019.1"/>
</dbReference>
<evidence type="ECO:0000313" key="2">
    <source>
        <dbReference type="EMBL" id="PZV77627.1"/>
    </source>
</evidence>
<evidence type="ECO:0000259" key="1">
    <source>
        <dbReference type="Pfam" id="PF01637"/>
    </source>
</evidence>
<keyword evidence="3" id="KW-1185">Reference proteome</keyword>